<dbReference type="Pfam" id="PF03080">
    <property type="entry name" value="Neprosin"/>
    <property type="match status" value="1"/>
</dbReference>
<evidence type="ECO:0000259" key="2">
    <source>
        <dbReference type="PROSITE" id="PS52045"/>
    </source>
</evidence>
<accession>A0ABD3GE29</accession>
<dbReference type="PANTHER" id="PTHR31589:SF223">
    <property type="entry name" value="PROTEIN, PUTATIVE (DUF239)-RELATED"/>
    <property type="match status" value="1"/>
</dbReference>
<comment type="caution">
    <text evidence="3">The sequence shown here is derived from an EMBL/GenBank/DDBJ whole genome shotgun (WGS) entry which is preliminary data.</text>
</comment>
<evidence type="ECO:0000313" key="4">
    <source>
        <dbReference type="Proteomes" id="UP001633002"/>
    </source>
</evidence>
<feature type="domain" description="Neprosin PEP catalytic" evidence="2">
    <location>
        <begin position="1"/>
        <end position="202"/>
    </location>
</feature>
<dbReference type="PROSITE" id="PS52045">
    <property type="entry name" value="NEPROSIN_PEP_CD"/>
    <property type="match status" value="1"/>
</dbReference>
<keyword evidence="4" id="KW-1185">Reference proteome</keyword>
<dbReference type="Proteomes" id="UP001633002">
    <property type="component" value="Unassembled WGS sequence"/>
</dbReference>
<dbReference type="EMBL" id="JBJQOH010000008">
    <property type="protein sequence ID" value="KAL3676355.1"/>
    <property type="molecule type" value="Genomic_DNA"/>
</dbReference>
<proteinExistence type="predicted"/>
<feature type="compositionally biased region" description="Polar residues" evidence="1">
    <location>
        <begin position="193"/>
        <end position="202"/>
    </location>
</feature>
<organism evidence="3 4">
    <name type="scientific">Riccia sorocarpa</name>
    <dbReference type="NCBI Taxonomy" id="122646"/>
    <lineage>
        <taxon>Eukaryota</taxon>
        <taxon>Viridiplantae</taxon>
        <taxon>Streptophyta</taxon>
        <taxon>Embryophyta</taxon>
        <taxon>Marchantiophyta</taxon>
        <taxon>Marchantiopsida</taxon>
        <taxon>Marchantiidae</taxon>
        <taxon>Marchantiales</taxon>
        <taxon>Ricciaceae</taxon>
        <taxon>Riccia</taxon>
    </lineage>
</organism>
<gene>
    <name evidence="3" type="ORF">R1sor_026303</name>
</gene>
<reference evidence="3 4" key="1">
    <citation type="submission" date="2024-09" db="EMBL/GenBank/DDBJ databases">
        <title>Chromosome-scale assembly of Riccia sorocarpa.</title>
        <authorList>
            <person name="Paukszto L."/>
        </authorList>
    </citation>
    <scope>NUCLEOTIDE SEQUENCE [LARGE SCALE GENOMIC DNA]</scope>
    <source>
        <strain evidence="3">LP-2024</strain>
        <tissue evidence="3">Aerial parts of the thallus</tissue>
    </source>
</reference>
<name>A0ABD3GE29_9MARC</name>
<dbReference type="AlphaFoldDB" id="A0ABD3GE29"/>
<dbReference type="InterPro" id="IPR053168">
    <property type="entry name" value="Glutamic_endopeptidase"/>
</dbReference>
<feature type="region of interest" description="Disordered" evidence="1">
    <location>
        <begin position="182"/>
        <end position="202"/>
    </location>
</feature>
<protein>
    <recommendedName>
        <fullName evidence="2">Neprosin PEP catalytic domain-containing protein</fullName>
    </recommendedName>
</protein>
<evidence type="ECO:0000256" key="1">
    <source>
        <dbReference type="SAM" id="MobiDB-lite"/>
    </source>
</evidence>
<dbReference type="PANTHER" id="PTHR31589">
    <property type="entry name" value="PROTEIN, PUTATIVE (DUF239)-RELATED-RELATED"/>
    <property type="match status" value="1"/>
</dbReference>
<sequence length="202" mass="22250">MPPVRRVGRTYMIPILRNQRPTRRTGGIVRQGVDSSHGHVEHKFTVNASEAAPEDLHATVAHERDGYQSTGCQDLECPGFVQIRIVLERGCWWLIERLSLSDKWAAVRDASTVVVFWYVGYWPNSLCTALKGGANSFEWGGETLNGGNGGQHTKTDMGSGEMAQAGWQKAAYIRSLNHKHGLTPVAPKKTDSVRANSPIAQL</sequence>
<evidence type="ECO:0000313" key="3">
    <source>
        <dbReference type="EMBL" id="KAL3676355.1"/>
    </source>
</evidence>
<dbReference type="InterPro" id="IPR004314">
    <property type="entry name" value="Neprosin"/>
</dbReference>